<dbReference type="CDD" id="cd02440">
    <property type="entry name" value="AdoMet_MTases"/>
    <property type="match status" value="1"/>
</dbReference>
<keyword evidence="2 6" id="KW-0489">Methyltransferase</keyword>
<dbReference type="InterPro" id="IPR029063">
    <property type="entry name" value="SAM-dependent_MTases_sf"/>
</dbReference>
<evidence type="ECO:0000256" key="3">
    <source>
        <dbReference type="ARBA" id="ARBA00022679"/>
    </source>
</evidence>
<dbReference type="SUPFAM" id="SSF53335">
    <property type="entry name" value="S-adenosyl-L-methionine-dependent methyltransferases"/>
    <property type="match status" value="1"/>
</dbReference>
<dbReference type="PROSITE" id="PS51585">
    <property type="entry name" value="SAM_MT_TPMT"/>
    <property type="match status" value="1"/>
</dbReference>
<evidence type="ECO:0000256" key="1">
    <source>
        <dbReference type="ARBA" id="ARBA00022553"/>
    </source>
</evidence>
<feature type="compositionally biased region" description="Basic residues" evidence="5">
    <location>
        <begin position="64"/>
        <end position="75"/>
    </location>
</feature>
<keyword evidence="1" id="KW-0597">Phosphoprotein</keyword>
<accession>A0ABR4LQB4</accession>
<dbReference type="Gene3D" id="3.40.50.150">
    <property type="entry name" value="Vaccinia Virus protein VP39"/>
    <property type="match status" value="1"/>
</dbReference>
<dbReference type="RefSeq" id="XP_070885591.1">
    <property type="nucleotide sequence ID" value="XM_071033089.1"/>
</dbReference>
<evidence type="ECO:0000313" key="6">
    <source>
        <dbReference type="EMBL" id="KAL2866612.1"/>
    </source>
</evidence>
<dbReference type="GO" id="GO:0032259">
    <property type="term" value="P:methylation"/>
    <property type="evidence" value="ECO:0007669"/>
    <property type="project" value="UniProtKB-KW"/>
</dbReference>
<dbReference type="Proteomes" id="UP001610432">
    <property type="component" value="Unassembled WGS sequence"/>
</dbReference>
<proteinExistence type="predicted"/>
<gene>
    <name evidence="6" type="ORF">BJX67DRAFT_381839</name>
</gene>
<dbReference type="GeneID" id="98148161"/>
<organism evidence="6 7">
    <name type="scientific">Aspergillus lucknowensis</name>
    <dbReference type="NCBI Taxonomy" id="176173"/>
    <lineage>
        <taxon>Eukaryota</taxon>
        <taxon>Fungi</taxon>
        <taxon>Dikarya</taxon>
        <taxon>Ascomycota</taxon>
        <taxon>Pezizomycotina</taxon>
        <taxon>Eurotiomycetes</taxon>
        <taxon>Eurotiomycetidae</taxon>
        <taxon>Eurotiales</taxon>
        <taxon>Aspergillaceae</taxon>
        <taxon>Aspergillus</taxon>
        <taxon>Aspergillus subgen. Nidulantes</taxon>
    </lineage>
</organism>
<dbReference type="EMBL" id="JBFXLQ010000024">
    <property type="protein sequence ID" value="KAL2866612.1"/>
    <property type="molecule type" value="Genomic_DNA"/>
</dbReference>
<dbReference type="Pfam" id="PF05724">
    <property type="entry name" value="TPMT"/>
    <property type="match status" value="1"/>
</dbReference>
<dbReference type="PANTHER" id="PTHR32183">
    <property type="match status" value="1"/>
</dbReference>
<keyword evidence="7" id="KW-1185">Reference proteome</keyword>
<comment type="caution">
    <text evidence="6">The sequence shown here is derived from an EMBL/GenBank/DDBJ whole genome shotgun (WGS) entry which is preliminary data.</text>
</comment>
<feature type="compositionally biased region" description="Polar residues" evidence="5">
    <location>
        <begin position="43"/>
        <end position="63"/>
    </location>
</feature>
<name>A0ABR4LQB4_9EURO</name>
<protein>
    <submittedName>
        <fullName evidence="6">S-adenosyl-L-methionine-dependent methyltransferase</fullName>
    </submittedName>
</protein>
<evidence type="ECO:0000313" key="7">
    <source>
        <dbReference type="Proteomes" id="UP001610432"/>
    </source>
</evidence>
<evidence type="ECO:0000256" key="5">
    <source>
        <dbReference type="SAM" id="MobiDB-lite"/>
    </source>
</evidence>
<keyword evidence="3" id="KW-0808">Transferase</keyword>
<dbReference type="InterPro" id="IPR008854">
    <property type="entry name" value="TPMT"/>
</dbReference>
<reference evidence="6 7" key="1">
    <citation type="submission" date="2024-07" db="EMBL/GenBank/DDBJ databases">
        <title>Section-level genome sequencing and comparative genomics of Aspergillus sections Usti and Cavernicolus.</title>
        <authorList>
            <consortium name="Lawrence Berkeley National Laboratory"/>
            <person name="Nybo J.L."/>
            <person name="Vesth T.C."/>
            <person name="Theobald S."/>
            <person name="Frisvad J.C."/>
            <person name="Larsen T.O."/>
            <person name="Kjaerboelling I."/>
            <person name="Rothschild-Mancinelli K."/>
            <person name="Lyhne E.K."/>
            <person name="Kogle M.E."/>
            <person name="Barry K."/>
            <person name="Clum A."/>
            <person name="Na H."/>
            <person name="Ledsgaard L."/>
            <person name="Lin J."/>
            <person name="Lipzen A."/>
            <person name="Kuo A."/>
            <person name="Riley R."/>
            <person name="Mondo S."/>
            <person name="Labutti K."/>
            <person name="Haridas S."/>
            <person name="Pangalinan J."/>
            <person name="Salamov A.A."/>
            <person name="Simmons B.A."/>
            <person name="Magnuson J.K."/>
            <person name="Chen J."/>
            <person name="Drula E."/>
            <person name="Henrissat B."/>
            <person name="Wiebenga A."/>
            <person name="Lubbers R.J."/>
            <person name="Gomes A.C."/>
            <person name="Macurrencykelacurrency M.R."/>
            <person name="Stajich J."/>
            <person name="Grigoriev I.V."/>
            <person name="Mortensen U.H."/>
            <person name="De Vries R.P."/>
            <person name="Baker S.E."/>
            <person name="Andersen M.R."/>
        </authorList>
    </citation>
    <scope>NUCLEOTIDE SEQUENCE [LARGE SCALE GENOMIC DNA]</scope>
    <source>
        <strain evidence="6 7">CBS 449.75</strain>
    </source>
</reference>
<evidence type="ECO:0000256" key="2">
    <source>
        <dbReference type="ARBA" id="ARBA00022603"/>
    </source>
</evidence>
<sequence length="347" mass="39242">MSFLDAITWSSYMSVRSLLEEYRRILDNAVKERKADSLRSPDFNPTPNFSAATSHRTHPSTFRNHAHRVQSRRRPKDTGQAHPSWKPPYRVGGIVVTGRQNHPPMGQAQAKPDVGGSSTTKRAVIGGPLVENEGVVTRRKKALVPGCGRGVDVLMLASFGYDAYGLEYSTSAIEESRKEEQDAEQKYPVRDAEIGKGTVTWVHGDFFEDTWLEGLGLDKNCFDLIYDYTFFCAFPPLLRPAWSLRYTQLLAPSPFGNLVCLEFPRHKDPLQHGPPYSSPSEAYMEHLSHPGEELSYDATGYIKRNPLREPSPLGLERVAYWQPAQTHDFGTSQEGEVFDRVSIWRRR</sequence>
<dbReference type="PANTHER" id="PTHR32183:SF6">
    <property type="entry name" value="CYSTEINE SULFINATE DESULFINASE_CYSTEINE DESULFURASE AND RELATED ENZYMES"/>
    <property type="match status" value="1"/>
</dbReference>
<keyword evidence="4" id="KW-0949">S-adenosyl-L-methionine</keyword>
<dbReference type="GO" id="GO:0008168">
    <property type="term" value="F:methyltransferase activity"/>
    <property type="evidence" value="ECO:0007669"/>
    <property type="project" value="UniProtKB-KW"/>
</dbReference>
<evidence type="ECO:0000256" key="4">
    <source>
        <dbReference type="ARBA" id="ARBA00022691"/>
    </source>
</evidence>
<feature type="region of interest" description="Disordered" evidence="5">
    <location>
        <begin position="37"/>
        <end position="91"/>
    </location>
</feature>